<dbReference type="Proteomes" id="UP000250919">
    <property type="component" value="Unassembled WGS sequence"/>
</dbReference>
<dbReference type="AlphaFoldDB" id="A0A329X5Y4"/>
<dbReference type="InterPro" id="IPR010771">
    <property type="entry name" value="IgaA"/>
</dbReference>
<comment type="similarity">
    <text evidence="2">Belongs to the IgaA family.</text>
</comment>
<feature type="transmembrane region" description="Helical" evidence="8">
    <location>
        <begin position="225"/>
        <end position="244"/>
    </location>
</feature>
<sequence length="716" mass="81691">MSVTVVILAILIISLIVIASFLIFKWKLHDSARYLPSVAEPTYRKLNADEYQAIECYLNRELPPVVTDRINKTSWPILMGKNDMVYTICHSITRFSVASDERHSWRYYIDMAEIHLPFFLEPFIKQQNIIDVVHTATIPLVISINGHFLKDFQQDFPSAPVISDISHQQASIQKNGETSVKLQNIRKETLEEYRLNHSSGIWEGGFLCFGFFIWFLALLSPALLLPWLMLIAGSLVVVSFWPLLCPLSICRRQDIHCLTGIPKRWGLFGEFEQGQMSNISLGGIDLIYPPHWEPYVAHYFDQKTNIDIYTNGQVVRQGHYLSLHDEEKNYPYRRYGKNLMMIVSCLLIMLLLYFYQPVSVPMKLSFAWFRGSITKVITDANMIEGMELRVGDILKAKGVGMCYMPPNNMNGKGDTYFSPFDCSGIYWNRVNPLPIPESEIIENAAKLIATVNKQLRLQENDDVINPDLTQEIFKSSMILLEDFSDIVLKTKKLCEKETDCLRLKNALVNLGSAIDWLTLLKNAESGKLDGTHVLLRPAGAEALGKLVDATTSSFIYREIDKVAMLLNSPSPGGVLLISDEGKQLVEYITPAIISYDHSALEDHSVLEDHSALEQWRELQRLSDMVLQTPFETTGIVTELSVDSNGTRRIVLHNELDTMTLARCIGTTILFLALFTTLIINFVLVIKKNRQNKQRINKISQYYDNCFNTLFPPTHWR</sequence>
<dbReference type="EMBL" id="WSFC01000023">
    <property type="protein sequence ID" value="NDL03955.1"/>
    <property type="molecule type" value="Genomic_DNA"/>
</dbReference>
<reference evidence="9 12" key="3">
    <citation type="submission" date="2019-12" db="EMBL/GenBank/DDBJ databases">
        <title>Engineering Photorhabdus to improve their lethality against agricultural pests.</title>
        <authorList>
            <person name="Machado R.A.R."/>
        </authorList>
    </citation>
    <scope>NUCLEOTIDE SEQUENCE [LARGE SCALE GENOMIC DNA]</scope>
    <source>
        <strain evidence="9 12">M-CN4</strain>
    </source>
</reference>
<feature type="transmembrane region" description="Helical" evidence="8">
    <location>
        <begin position="200"/>
        <end position="219"/>
    </location>
</feature>
<comment type="caution">
    <text evidence="10">The sequence shown here is derived from an EMBL/GenBank/DDBJ whole genome shotgun (WGS) entry which is preliminary data.</text>
</comment>
<evidence type="ECO:0000256" key="2">
    <source>
        <dbReference type="ARBA" id="ARBA00009494"/>
    </source>
</evidence>
<dbReference type="Proteomes" id="UP000466619">
    <property type="component" value="Unassembled WGS sequence"/>
</dbReference>
<evidence type="ECO:0000313" key="9">
    <source>
        <dbReference type="EMBL" id="NDL03955.1"/>
    </source>
</evidence>
<evidence type="ECO:0000256" key="4">
    <source>
        <dbReference type="ARBA" id="ARBA00022519"/>
    </source>
</evidence>
<feature type="transmembrane region" description="Helical" evidence="8">
    <location>
        <begin position="338"/>
        <end position="355"/>
    </location>
</feature>
<protein>
    <submittedName>
        <fullName evidence="10">Intracellular growth attenuator protein igaA</fullName>
    </submittedName>
</protein>
<evidence type="ECO:0000256" key="6">
    <source>
        <dbReference type="ARBA" id="ARBA00022989"/>
    </source>
</evidence>
<evidence type="ECO:0000256" key="1">
    <source>
        <dbReference type="ARBA" id="ARBA00004429"/>
    </source>
</evidence>
<reference evidence="10 11" key="2">
    <citation type="journal article" date="2018" name="Int. J. Syst. Evol. Microbiol.">
        <title>Whole-genome-based revisit of Photorhabdus phylogeny: proposal for the elevation of most Photorhabdus subspecies to the species level and description of one novel species Photorhabdus bodei sp. nov., and one novel subspecies Photorhabdus laumondii subsp. clarkei subsp. nov.</title>
        <authorList>
            <person name="Machado R.A.R."/>
            <person name="Wuthrich D."/>
            <person name="Kuhnert P."/>
            <person name="Arce C.C.M."/>
            <person name="Thonen L."/>
            <person name="Ruiz C."/>
            <person name="Zhang X."/>
            <person name="Robert C.A.M."/>
            <person name="Karimi J."/>
            <person name="Kamali S."/>
            <person name="Ma J."/>
            <person name="Bruggmann R."/>
            <person name="Erb M."/>
        </authorList>
    </citation>
    <scope>NUCLEOTIDE SEQUENCE [LARGE SCALE GENOMIC DNA]</scope>
    <source>
        <strain evidence="10 11">LJ24-63</strain>
    </source>
</reference>
<dbReference type="GO" id="GO:0005886">
    <property type="term" value="C:plasma membrane"/>
    <property type="evidence" value="ECO:0007669"/>
    <property type="project" value="UniProtKB-SubCell"/>
</dbReference>
<feature type="transmembrane region" description="Helical" evidence="8">
    <location>
        <begin position="664"/>
        <end position="685"/>
    </location>
</feature>
<reference evidence="10" key="1">
    <citation type="submission" date="2017-08" db="EMBL/GenBank/DDBJ databases">
        <authorList>
            <person name="de Groot N.N."/>
        </authorList>
    </citation>
    <scope>NUCLEOTIDE SEQUENCE</scope>
    <source>
        <strain evidence="10">LJ24-63</strain>
    </source>
</reference>
<feature type="transmembrane region" description="Helical" evidence="8">
    <location>
        <begin position="6"/>
        <end position="24"/>
    </location>
</feature>
<keyword evidence="7 8" id="KW-0472">Membrane</keyword>
<dbReference type="EMBL" id="NSCM01000027">
    <property type="protein sequence ID" value="RAX10723.1"/>
    <property type="molecule type" value="Genomic_DNA"/>
</dbReference>
<evidence type="ECO:0000256" key="5">
    <source>
        <dbReference type="ARBA" id="ARBA00022692"/>
    </source>
</evidence>
<evidence type="ECO:0000313" key="11">
    <source>
        <dbReference type="Proteomes" id="UP000250919"/>
    </source>
</evidence>
<accession>A0A329X5Y4</accession>
<dbReference type="Pfam" id="PF07095">
    <property type="entry name" value="IgaA"/>
    <property type="match status" value="1"/>
</dbReference>
<evidence type="ECO:0000313" key="10">
    <source>
        <dbReference type="EMBL" id="RAX10723.1"/>
    </source>
</evidence>
<evidence type="ECO:0000313" key="12">
    <source>
        <dbReference type="Proteomes" id="UP000466619"/>
    </source>
</evidence>
<organism evidence="10 11">
    <name type="scientific">Photorhabdus bodei</name>
    <dbReference type="NCBI Taxonomy" id="2029681"/>
    <lineage>
        <taxon>Bacteria</taxon>
        <taxon>Pseudomonadati</taxon>
        <taxon>Pseudomonadota</taxon>
        <taxon>Gammaproteobacteria</taxon>
        <taxon>Enterobacterales</taxon>
        <taxon>Morganellaceae</taxon>
        <taxon>Photorhabdus</taxon>
    </lineage>
</organism>
<comment type="subcellular location">
    <subcellularLocation>
        <location evidence="1">Cell inner membrane</location>
        <topology evidence="1">Multi-pass membrane protein</topology>
    </subcellularLocation>
</comment>
<keyword evidence="3" id="KW-1003">Cell membrane</keyword>
<evidence type="ECO:0000256" key="3">
    <source>
        <dbReference type="ARBA" id="ARBA00022475"/>
    </source>
</evidence>
<keyword evidence="12" id="KW-1185">Reference proteome</keyword>
<dbReference type="GeneID" id="88807084"/>
<name>A0A329X5Y4_9GAMM</name>
<proteinExistence type="inferred from homology"/>
<gene>
    <name evidence="10" type="ORF">CKY02_14660</name>
    <name evidence="9" type="ORF">GPY48_12195</name>
</gene>
<dbReference type="RefSeq" id="WP_112895881.1">
    <property type="nucleotide sequence ID" value="NZ_CAWNYH010000027.1"/>
</dbReference>
<keyword evidence="4" id="KW-0997">Cell inner membrane</keyword>
<evidence type="ECO:0000256" key="8">
    <source>
        <dbReference type="SAM" id="Phobius"/>
    </source>
</evidence>
<keyword evidence="6 8" id="KW-1133">Transmembrane helix</keyword>
<evidence type="ECO:0000256" key="7">
    <source>
        <dbReference type="ARBA" id="ARBA00023136"/>
    </source>
</evidence>
<keyword evidence="5 8" id="KW-0812">Transmembrane</keyword>